<protein>
    <submittedName>
        <fullName evidence="2">Uncharacterized protein</fullName>
    </submittedName>
</protein>
<name>A0A5M4FIH5_9ACTN</name>
<gene>
    <name evidence="2" type="ORF">ESP70_004060</name>
</gene>
<keyword evidence="1" id="KW-1133">Transmembrane helix</keyword>
<dbReference type="RefSeq" id="WP_149688048.1">
    <property type="nucleotide sequence ID" value="NZ_SDPQ02000001.1"/>
</dbReference>
<dbReference type="AlphaFoldDB" id="A0A5M4FIH5"/>
<feature type="transmembrane region" description="Helical" evidence="1">
    <location>
        <begin position="25"/>
        <end position="46"/>
    </location>
</feature>
<comment type="caution">
    <text evidence="2">The sequence shown here is derived from an EMBL/GenBank/DDBJ whole genome shotgun (WGS) entry which is preliminary data.</text>
</comment>
<keyword evidence="1" id="KW-0472">Membrane</keyword>
<accession>A0A5M4FIH5</accession>
<keyword evidence="1" id="KW-0812">Transmembrane</keyword>
<evidence type="ECO:0000256" key="1">
    <source>
        <dbReference type="SAM" id="Phobius"/>
    </source>
</evidence>
<sequence length="370" mass="40379">MSDPILPAPEPEATPRRRRKIGRKWIVALAVVLFLALGLGGAAYGVKAKGDAKAEDYAKALDAWSKQRNDLLGAPGEANSELWDFGDASTKKSLVKQKAACARVLTLRESAAKNAAAVPEAPDSFFKLLSSDERQAIKDSVKRKKAVKAYARAADKVLLQLRKDCAWNIKVNSTKDDAPGAKKLYKQAKDMLLKPGQTAGNYYCPSTAKGPCLPATVQERTTYVELILKGLKVSKAYYSNRYFGGGACEKTSYAELCAALKTNLSSYYANIGDYGDVIKSVAPSTSKLRKEYDKMVRDNKAVDKSFKKTLLKARPNLKSDYRVAKYPFWQEAYFSATAVESINKLDKLREAVLSGTGSTGSDSVEALGQL</sequence>
<dbReference type="Proteomes" id="UP000380867">
    <property type="component" value="Unassembled WGS sequence"/>
</dbReference>
<evidence type="ECO:0000313" key="3">
    <source>
        <dbReference type="Proteomes" id="UP000380867"/>
    </source>
</evidence>
<keyword evidence="3" id="KW-1185">Reference proteome</keyword>
<evidence type="ECO:0000313" key="2">
    <source>
        <dbReference type="EMBL" id="KAA1399937.1"/>
    </source>
</evidence>
<proteinExistence type="predicted"/>
<reference evidence="2" key="1">
    <citation type="submission" date="2019-09" db="EMBL/GenBank/DDBJ databases">
        <authorList>
            <person name="Li J."/>
        </authorList>
    </citation>
    <scope>NUCLEOTIDE SEQUENCE [LARGE SCALE GENOMIC DNA]</scope>
    <source>
        <strain evidence="2">JCM 14732</strain>
    </source>
</reference>
<organism evidence="2 3">
    <name type="scientific">Aeromicrobium ginsengisoli</name>
    <dbReference type="NCBI Taxonomy" id="363867"/>
    <lineage>
        <taxon>Bacteria</taxon>
        <taxon>Bacillati</taxon>
        <taxon>Actinomycetota</taxon>
        <taxon>Actinomycetes</taxon>
        <taxon>Propionibacteriales</taxon>
        <taxon>Nocardioidaceae</taxon>
        <taxon>Aeromicrobium</taxon>
    </lineage>
</organism>
<dbReference type="EMBL" id="SDPQ02000001">
    <property type="protein sequence ID" value="KAA1399937.1"/>
    <property type="molecule type" value="Genomic_DNA"/>
</dbReference>